<comment type="caution">
    <text evidence="8">The sequence shown here is derived from an EMBL/GenBank/DDBJ whole genome shotgun (WGS) entry which is preliminary data.</text>
</comment>
<name>A0ABN2BW68_9ACTN</name>
<evidence type="ECO:0000256" key="6">
    <source>
        <dbReference type="SAM" id="MobiDB-lite"/>
    </source>
</evidence>
<sequence>MFLQEPKLCFTRSMRFDPAQLETLVAITEEWTFEAAARRLHVTASAVSQRVRALEQAAGQVLVRRTTPATVTPAGEPLVRLGRQLRLLAAEAAASLGGDDVVDLAVAVNADSLATWFRPVLAAVARRPGTALRLHVEDQAYSHDLLRRGEVLAAVTGEPRPVQSCVVERLGGIRYTPAAVPWLVERHRRGRGIDWSAMPLIVYNEKDHLQDDLLAAHGAGRPPVVHRVPSSADFHEAIRAGLGWGMLLDPQLAASLAAGEVVRLPGARPVVVPLFWQRWRLDGPALAALTEDVRRAARALAGRGSSSGSGRVSGAGGRKVP</sequence>
<proteinExistence type="inferred from homology"/>
<keyword evidence="3" id="KW-0238">DNA-binding</keyword>
<comment type="similarity">
    <text evidence="1">Belongs to the LysR transcriptional regulatory family.</text>
</comment>
<dbReference type="SUPFAM" id="SSF46785">
    <property type="entry name" value="Winged helix' DNA-binding domain"/>
    <property type="match status" value="1"/>
</dbReference>
<keyword evidence="2" id="KW-0805">Transcription regulation</keyword>
<dbReference type="EMBL" id="BAAAOR010000047">
    <property type="protein sequence ID" value="GAA1547192.1"/>
    <property type="molecule type" value="Genomic_DNA"/>
</dbReference>
<dbReference type="PROSITE" id="PS50931">
    <property type="entry name" value="HTH_LYSR"/>
    <property type="match status" value="1"/>
</dbReference>
<protein>
    <submittedName>
        <fullName evidence="8">LysR family transcriptional regulator ArgP</fullName>
    </submittedName>
</protein>
<feature type="region of interest" description="Disordered" evidence="6">
    <location>
        <begin position="300"/>
        <end position="321"/>
    </location>
</feature>
<dbReference type="InterPro" id="IPR000847">
    <property type="entry name" value="LysR_HTH_N"/>
</dbReference>
<evidence type="ECO:0000256" key="1">
    <source>
        <dbReference type="ARBA" id="ARBA00009437"/>
    </source>
</evidence>
<evidence type="ECO:0000256" key="5">
    <source>
        <dbReference type="ARBA" id="ARBA00023163"/>
    </source>
</evidence>
<dbReference type="Gene3D" id="1.10.10.10">
    <property type="entry name" value="Winged helix-like DNA-binding domain superfamily/Winged helix DNA-binding domain"/>
    <property type="match status" value="1"/>
</dbReference>
<keyword evidence="5" id="KW-0804">Transcription</keyword>
<organism evidence="8 9">
    <name type="scientific">Nocardioides humi</name>
    <dbReference type="NCBI Taxonomy" id="449461"/>
    <lineage>
        <taxon>Bacteria</taxon>
        <taxon>Bacillati</taxon>
        <taxon>Actinomycetota</taxon>
        <taxon>Actinomycetes</taxon>
        <taxon>Propionibacteriales</taxon>
        <taxon>Nocardioidaceae</taxon>
        <taxon>Nocardioides</taxon>
    </lineage>
</organism>
<evidence type="ECO:0000256" key="3">
    <source>
        <dbReference type="ARBA" id="ARBA00023125"/>
    </source>
</evidence>
<keyword evidence="4" id="KW-0010">Activator</keyword>
<dbReference type="PANTHER" id="PTHR30579">
    <property type="entry name" value="TRANSCRIPTIONAL REGULATOR"/>
    <property type="match status" value="1"/>
</dbReference>
<evidence type="ECO:0000256" key="2">
    <source>
        <dbReference type="ARBA" id="ARBA00023015"/>
    </source>
</evidence>
<evidence type="ECO:0000256" key="4">
    <source>
        <dbReference type="ARBA" id="ARBA00023159"/>
    </source>
</evidence>
<dbReference type="Gene3D" id="3.40.190.290">
    <property type="match status" value="1"/>
</dbReference>
<dbReference type="Pfam" id="PF03466">
    <property type="entry name" value="LysR_substrate"/>
    <property type="match status" value="1"/>
</dbReference>
<dbReference type="PANTHER" id="PTHR30579:SF2">
    <property type="entry name" value="HTH-TYPE TRANSCRIPTIONAL REGULATOR ARGP"/>
    <property type="match status" value="1"/>
</dbReference>
<evidence type="ECO:0000259" key="7">
    <source>
        <dbReference type="PROSITE" id="PS50931"/>
    </source>
</evidence>
<dbReference type="Pfam" id="PF00126">
    <property type="entry name" value="HTH_1"/>
    <property type="match status" value="1"/>
</dbReference>
<evidence type="ECO:0000313" key="9">
    <source>
        <dbReference type="Proteomes" id="UP001500842"/>
    </source>
</evidence>
<dbReference type="Proteomes" id="UP001500842">
    <property type="component" value="Unassembled WGS sequence"/>
</dbReference>
<feature type="domain" description="HTH lysR-type" evidence="7">
    <location>
        <begin position="16"/>
        <end position="72"/>
    </location>
</feature>
<reference evidence="8 9" key="1">
    <citation type="journal article" date="2019" name="Int. J. Syst. Evol. Microbiol.">
        <title>The Global Catalogue of Microorganisms (GCM) 10K type strain sequencing project: providing services to taxonomists for standard genome sequencing and annotation.</title>
        <authorList>
            <consortium name="The Broad Institute Genomics Platform"/>
            <consortium name="The Broad Institute Genome Sequencing Center for Infectious Disease"/>
            <person name="Wu L."/>
            <person name="Ma J."/>
        </authorList>
    </citation>
    <scope>NUCLEOTIDE SEQUENCE [LARGE SCALE GENOMIC DNA]</scope>
    <source>
        <strain evidence="8 9">JCM 14942</strain>
    </source>
</reference>
<dbReference type="NCBIfam" id="NF002964">
    <property type="entry name" value="PRK03635.1"/>
    <property type="match status" value="1"/>
</dbReference>
<accession>A0ABN2BW68</accession>
<feature type="compositionally biased region" description="Gly residues" evidence="6">
    <location>
        <begin position="305"/>
        <end position="321"/>
    </location>
</feature>
<keyword evidence="9" id="KW-1185">Reference proteome</keyword>
<gene>
    <name evidence="8" type="ORF">GCM10009788_56650</name>
</gene>
<dbReference type="SUPFAM" id="SSF53850">
    <property type="entry name" value="Periplasmic binding protein-like II"/>
    <property type="match status" value="1"/>
</dbReference>
<dbReference type="InterPro" id="IPR017685">
    <property type="entry name" value="ArgP"/>
</dbReference>
<dbReference type="InterPro" id="IPR005119">
    <property type="entry name" value="LysR_subst-bd"/>
</dbReference>
<dbReference type="InterPro" id="IPR050176">
    <property type="entry name" value="LTTR"/>
</dbReference>
<dbReference type="InterPro" id="IPR036390">
    <property type="entry name" value="WH_DNA-bd_sf"/>
</dbReference>
<dbReference type="InterPro" id="IPR036388">
    <property type="entry name" value="WH-like_DNA-bd_sf"/>
</dbReference>
<dbReference type="NCBIfam" id="TIGR03298">
    <property type="entry name" value="argP"/>
    <property type="match status" value="1"/>
</dbReference>
<evidence type="ECO:0000313" key="8">
    <source>
        <dbReference type="EMBL" id="GAA1547192.1"/>
    </source>
</evidence>